<dbReference type="InterPro" id="IPR037185">
    <property type="entry name" value="EmrE-like"/>
</dbReference>
<feature type="transmembrane region" description="Helical" evidence="6">
    <location>
        <begin position="239"/>
        <end position="256"/>
    </location>
</feature>
<dbReference type="EMBL" id="BKAJ01000262">
    <property type="protein sequence ID" value="GEP61846.1"/>
    <property type="molecule type" value="Genomic_DNA"/>
</dbReference>
<keyword evidence="5 6" id="KW-0472">Membrane</keyword>
<protein>
    <submittedName>
        <fullName evidence="8">Membrane protein</fullName>
    </submittedName>
</protein>
<feature type="transmembrane region" description="Helical" evidence="6">
    <location>
        <begin position="208"/>
        <end position="227"/>
    </location>
</feature>
<dbReference type="OrthoDB" id="9812899at2"/>
<organism evidence="8 9">
    <name type="scientific">Reyranella soli</name>
    <dbReference type="NCBI Taxonomy" id="1230389"/>
    <lineage>
        <taxon>Bacteria</taxon>
        <taxon>Pseudomonadati</taxon>
        <taxon>Pseudomonadota</taxon>
        <taxon>Alphaproteobacteria</taxon>
        <taxon>Hyphomicrobiales</taxon>
        <taxon>Reyranellaceae</taxon>
        <taxon>Reyranella</taxon>
    </lineage>
</organism>
<dbReference type="PANTHER" id="PTHR22911:SF6">
    <property type="entry name" value="SOLUTE CARRIER FAMILY 35 MEMBER G1"/>
    <property type="match status" value="1"/>
</dbReference>
<feature type="transmembrane region" description="Helical" evidence="6">
    <location>
        <begin position="70"/>
        <end position="87"/>
    </location>
</feature>
<proteinExistence type="inferred from homology"/>
<evidence type="ECO:0000256" key="6">
    <source>
        <dbReference type="SAM" id="Phobius"/>
    </source>
</evidence>
<evidence type="ECO:0000256" key="5">
    <source>
        <dbReference type="ARBA" id="ARBA00023136"/>
    </source>
</evidence>
<gene>
    <name evidence="8" type="ORF">RSO01_90120</name>
</gene>
<feature type="transmembrane region" description="Helical" evidence="6">
    <location>
        <begin position="93"/>
        <end position="115"/>
    </location>
</feature>
<evidence type="ECO:0000259" key="7">
    <source>
        <dbReference type="Pfam" id="PF00892"/>
    </source>
</evidence>
<dbReference type="AlphaFoldDB" id="A0A512NSC2"/>
<comment type="similarity">
    <text evidence="2">Belongs to the drug/metabolite transporter (DMT) superfamily. 10 TMS drug/metabolite exporter (DME) (TC 2.A.7.3) family.</text>
</comment>
<dbReference type="PANTHER" id="PTHR22911">
    <property type="entry name" value="ACYL-MALONYL CONDENSING ENZYME-RELATED"/>
    <property type="match status" value="1"/>
</dbReference>
<evidence type="ECO:0000256" key="3">
    <source>
        <dbReference type="ARBA" id="ARBA00022692"/>
    </source>
</evidence>
<reference evidence="8 9" key="1">
    <citation type="submission" date="2019-07" db="EMBL/GenBank/DDBJ databases">
        <title>Whole genome shotgun sequence of Reyranella soli NBRC 108950.</title>
        <authorList>
            <person name="Hosoyama A."/>
            <person name="Uohara A."/>
            <person name="Ohji S."/>
            <person name="Ichikawa N."/>
        </authorList>
    </citation>
    <scope>NUCLEOTIDE SEQUENCE [LARGE SCALE GENOMIC DNA]</scope>
    <source>
        <strain evidence="8 9">NBRC 108950</strain>
    </source>
</reference>
<accession>A0A512NSC2</accession>
<dbReference type="SUPFAM" id="SSF103481">
    <property type="entry name" value="Multidrug resistance efflux transporter EmrE"/>
    <property type="match status" value="2"/>
</dbReference>
<dbReference type="Pfam" id="PF00892">
    <property type="entry name" value="EamA"/>
    <property type="match status" value="1"/>
</dbReference>
<dbReference type="InterPro" id="IPR000620">
    <property type="entry name" value="EamA_dom"/>
</dbReference>
<evidence type="ECO:0000256" key="1">
    <source>
        <dbReference type="ARBA" id="ARBA00004141"/>
    </source>
</evidence>
<sequence length="286" mass="30805">MVDNTRGILAMSAAVVVFIFNDALIKLAAESVPAVQAIGVRGLFATLWCALALLVTGAWRQLRWAADPRIVFRGVLEAGSAIFYLIALFQIPFAIASAVNLSTPVILTVLAVLILKEDVRWRRWSAVIVGFLGVLLVIQPHPGDLNAWTWLALLGTMIGCFRDILVRFLPVGIPTLVVSFTSALVVAVAGCGWAAIEGWQAMSNGAIGYMLGSSLLLAMGYQFVVVALRSRGEFSVIGAFRYASILWALAIGYVVWGEVPNALAMVGIAVIVGSGLYILHRERVRH</sequence>
<feature type="transmembrane region" description="Helical" evidence="6">
    <location>
        <begin position="147"/>
        <end position="165"/>
    </location>
</feature>
<comment type="subcellular location">
    <subcellularLocation>
        <location evidence="1">Membrane</location>
        <topology evidence="1">Multi-pass membrane protein</topology>
    </subcellularLocation>
</comment>
<dbReference type="RefSeq" id="WP_147157131.1">
    <property type="nucleotide sequence ID" value="NZ_BKAJ01000262.1"/>
</dbReference>
<evidence type="ECO:0000313" key="9">
    <source>
        <dbReference type="Proteomes" id="UP000321058"/>
    </source>
</evidence>
<feature type="transmembrane region" description="Helical" evidence="6">
    <location>
        <begin position="35"/>
        <end position="58"/>
    </location>
</feature>
<dbReference type="GO" id="GO:0016020">
    <property type="term" value="C:membrane"/>
    <property type="evidence" value="ECO:0007669"/>
    <property type="project" value="UniProtKB-SubCell"/>
</dbReference>
<evidence type="ECO:0000313" key="8">
    <source>
        <dbReference type="EMBL" id="GEP61846.1"/>
    </source>
</evidence>
<comment type="caution">
    <text evidence="8">The sequence shown here is derived from an EMBL/GenBank/DDBJ whole genome shotgun (WGS) entry which is preliminary data.</text>
</comment>
<feature type="domain" description="EamA" evidence="7">
    <location>
        <begin position="6"/>
        <end position="138"/>
    </location>
</feature>
<feature type="transmembrane region" description="Helical" evidence="6">
    <location>
        <begin position="262"/>
        <end position="279"/>
    </location>
</feature>
<feature type="transmembrane region" description="Helical" evidence="6">
    <location>
        <begin position="177"/>
        <end position="196"/>
    </location>
</feature>
<keyword evidence="9" id="KW-1185">Reference proteome</keyword>
<evidence type="ECO:0000256" key="4">
    <source>
        <dbReference type="ARBA" id="ARBA00022989"/>
    </source>
</evidence>
<evidence type="ECO:0000256" key="2">
    <source>
        <dbReference type="ARBA" id="ARBA00009853"/>
    </source>
</evidence>
<feature type="transmembrane region" description="Helical" evidence="6">
    <location>
        <begin position="124"/>
        <end position="141"/>
    </location>
</feature>
<feature type="transmembrane region" description="Helical" evidence="6">
    <location>
        <begin position="7"/>
        <end position="29"/>
    </location>
</feature>
<keyword evidence="4 6" id="KW-1133">Transmembrane helix</keyword>
<keyword evidence="3 6" id="KW-0812">Transmembrane</keyword>
<name>A0A512NSC2_9HYPH</name>
<dbReference type="Proteomes" id="UP000321058">
    <property type="component" value="Unassembled WGS sequence"/>
</dbReference>